<evidence type="ECO:0000313" key="3">
    <source>
        <dbReference type="Proteomes" id="UP000057134"/>
    </source>
</evidence>
<dbReference type="EMBL" id="CP011269">
    <property type="protein sequence ID" value="ALI27654.1"/>
    <property type="molecule type" value="Genomic_DNA"/>
</dbReference>
<proteinExistence type="predicted"/>
<organism evidence="2 3">
    <name type="scientific">Mycolicibacterium fortuitum</name>
    <name type="common">Mycobacterium fortuitum</name>
    <dbReference type="NCBI Taxonomy" id="1766"/>
    <lineage>
        <taxon>Bacteria</taxon>
        <taxon>Bacillati</taxon>
        <taxon>Actinomycetota</taxon>
        <taxon>Actinomycetes</taxon>
        <taxon>Mycobacteriales</taxon>
        <taxon>Mycobacteriaceae</taxon>
        <taxon>Mycolicibacterium</taxon>
    </lineage>
</organism>
<feature type="chain" id="PRO_5044367444" description="Secreted protein" evidence="1">
    <location>
        <begin position="31"/>
        <end position="177"/>
    </location>
</feature>
<dbReference type="OrthoDB" id="4636369at2"/>
<evidence type="ECO:0000256" key="1">
    <source>
        <dbReference type="SAM" id="SignalP"/>
    </source>
</evidence>
<dbReference type="RefSeq" id="WP_003879550.1">
    <property type="nucleotide sequence ID" value="NZ_CP011269.1"/>
</dbReference>
<protein>
    <recommendedName>
        <fullName evidence="4">Secreted protein</fullName>
    </recommendedName>
</protein>
<dbReference type="STRING" id="1766.XA26_38360"/>
<dbReference type="Proteomes" id="UP000057134">
    <property type="component" value="Chromosome"/>
</dbReference>
<feature type="signal peptide" evidence="1">
    <location>
        <begin position="1"/>
        <end position="30"/>
    </location>
</feature>
<dbReference type="PATRIC" id="fig|1766.6.peg.3815"/>
<reference evidence="2 3" key="1">
    <citation type="journal article" date="2015" name="MBio">
        <title>Enzymatic Degradation of Phenazines Can Generate Energy and Protect Sensitive Organisms from Toxicity.</title>
        <authorList>
            <person name="Costa K.C."/>
            <person name="Bergkessel M."/>
            <person name="Saunders S."/>
            <person name="Korlach J."/>
            <person name="Newman D.K."/>
        </authorList>
    </citation>
    <scope>NUCLEOTIDE SEQUENCE [LARGE SCALE GENOMIC DNA]</scope>
    <source>
        <strain evidence="2 3">CT6</strain>
    </source>
</reference>
<keyword evidence="3" id="KW-1185">Reference proteome</keyword>
<dbReference type="GeneID" id="93414239"/>
<gene>
    <name evidence="2" type="ORF">XA26_38360</name>
</gene>
<sequence>MTFKRMVSAAALLSSLGIGLSLGIAAPAQAEPVMQGVYTYTQDGMDPQTFTVFPSCVPVVGDLREPLELAVACRLHVATSKGIKGGDARLTGGQWTYSTSSLEGMQCPDGSWAPTTETYKFDDVAMTGTRSVAHNAVCGLEPAILNFPFKLAYKEPLSLPVDAYPLDCEPGGLRWCT</sequence>
<dbReference type="AlphaFoldDB" id="A0A0N9XLH5"/>
<evidence type="ECO:0008006" key="4">
    <source>
        <dbReference type="Google" id="ProtNLM"/>
    </source>
</evidence>
<keyword evidence="1" id="KW-0732">Signal</keyword>
<name>A0A0N9XLH5_MYCFO</name>
<dbReference type="KEGG" id="mft:XA26_38360"/>
<evidence type="ECO:0000313" key="2">
    <source>
        <dbReference type="EMBL" id="ALI27654.1"/>
    </source>
</evidence>
<accession>A0A0N9XLH5</accession>